<feature type="non-terminal residue" evidence="2">
    <location>
        <position position="1"/>
    </location>
</feature>
<name>A0A3E2HHD8_SCYLI</name>
<comment type="caution">
    <text evidence="2">The sequence shown here is derived from an EMBL/GenBank/DDBJ whole genome shotgun (WGS) entry which is preliminary data.</text>
</comment>
<dbReference type="Gene3D" id="1.25.40.20">
    <property type="entry name" value="Ankyrin repeat-containing domain"/>
    <property type="match status" value="1"/>
</dbReference>
<dbReference type="OMA" id="HICAMYG"/>
<sequence>MDLSMDRIQIYYMANMGMEFFLQGAKPSELLIEACRRNNTELLQEVVDGCKTPEEAAELLNSTKTVLGNYLYHEAALRGNAEIIDMLLDQEGFECDPINLREGDTPLHSVVRWINEQPESEWDYGRQLVDMMIEAGSDPRIKNKAKLTAEQLVDPRNETLRKVLQDALDLQLNAAEVINLEKEAAEEEEALGSDYEGSASDSDFDIEEFRRERERLKAKRDAEAAGTGPVI</sequence>
<dbReference type="OrthoDB" id="9995210at2759"/>
<feature type="region of interest" description="Disordered" evidence="1">
    <location>
        <begin position="185"/>
        <end position="206"/>
    </location>
</feature>
<keyword evidence="3" id="KW-1185">Reference proteome</keyword>
<evidence type="ECO:0000313" key="2">
    <source>
        <dbReference type="EMBL" id="RFU32582.1"/>
    </source>
</evidence>
<reference evidence="2 3" key="1">
    <citation type="submission" date="2018-05" db="EMBL/GenBank/DDBJ databases">
        <title>Draft genome sequence of Scytalidium lignicola DSM 105466, a ubiquitous saprotrophic fungus.</title>
        <authorList>
            <person name="Buettner E."/>
            <person name="Gebauer A.M."/>
            <person name="Hofrichter M."/>
            <person name="Liers C."/>
            <person name="Kellner H."/>
        </authorList>
    </citation>
    <scope>NUCLEOTIDE SEQUENCE [LARGE SCALE GENOMIC DNA]</scope>
    <source>
        <strain evidence="2 3">DSM 105466</strain>
    </source>
</reference>
<gene>
    <name evidence="2" type="ORF">B7463_g3698</name>
</gene>
<dbReference type="Proteomes" id="UP000258309">
    <property type="component" value="Unassembled WGS sequence"/>
</dbReference>
<organism evidence="2 3">
    <name type="scientific">Scytalidium lignicola</name>
    <name type="common">Hyphomycete</name>
    <dbReference type="NCBI Taxonomy" id="5539"/>
    <lineage>
        <taxon>Eukaryota</taxon>
        <taxon>Fungi</taxon>
        <taxon>Dikarya</taxon>
        <taxon>Ascomycota</taxon>
        <taxon>Pezizomycotina</taxon>
        <taxon>Leotiomycetes</taxon>
        <taxon>Leotiomycetes incertae sedis</taxon>
        <taxon>Scytalidium</taxon>
    </lineage>
</organism>
<dbReference type="EMBL" id="NCSJ02000051">
    <property type="protein sequence ID" value="RFU32582.1"/>
    <property type="molecule type" value="Genomic_DNA"/>
</dbReference>
<evidence type="ECO:0000313" key="3">
    <source>
        <dbReference type="Proteomes" id="UP000258309"/>
    </source>
</evidence>
<dbReference type="AlphaFoldDB" id="A0A3E2HHD8"/>
<accession>A0A3E2HHD8</accession>
<dbReference type="SUPFAM" id="SSF48403">
    <property type="entry name" value="Ankyrin repeat"/>
    <property type="match status" value="1"/>
</dbReference>
<evidence type="ECO:0000256" key="1">
    <source>
        <dbReference type="SAM" id="MobiDB-lite"/>
    </source>
</evidence>
<dbReference type="STRING" id="5539.A0A3E2HHD8"/>
<proteinExistence type="predicted"/>
<feature type="non-terminal residue" evidence="2">
    <location>
        <position position="231"/>
    </location>
</feature>
<dbReference type="InterPro" id="IPR036770">
    <property type="entry name" value="Ankyrin_rpt-contain_sf"/>
</dbReference>
<protein>
    <submittedName>
        <fullName evidence="2">Uncharacterized protein</fullName>
    </submittedName>
</protein>